<sequence length="164" mass="19434">MFNPYKLTELKTGVYQFTTDFSVVYSVYFGDGQNYFYDYPEFAGEVLTFGFDRLSSHDQNYFDIKVRYTIIHLIIQYLETHQDKILFFVCDSADSKGTGRMRIFQHWYRQLQVADLEKHDETIDTGDMLIHCSIILHSNNNMRNHILSSFRHLSHSTAQKLKSY</sequence>
<dbReference type="EMBL" id="RIAR02000001">
    <property type="protein sequence ID" value="NSL88544.1"/>
    <property type="molecule type" value="Genomic_DNA"/>
</dbReference>
<dbReference type="Pfam" id="PF19666">
    <property type="entry name" value="DUF6169"/>
    <property type="match status" value="1"/>
</dbReference>
<accession>A0A3S1D0K0</accession>
<protein>
    <submittedName>
        <fullName evidence="1">Uncharacterized protein</fullName>
    </submittedName>
</protein>
<comment type="caution">
    <text evidence="1">The sequence shown here is derived from an EMBL/GenBank/DDBJ whole genome shotgun (WGS) entry which is preliminary data.</text>
</comment>
<name>A0A3S1D0K0_9BACT</name>
<dbReference type="RefSeq" id="WP_127040713.1">
    <property type="nucleotide sequence ID" value="NZ_JAABOK010000002.1"/>
</dbReference>
<gene>
    <name evidence="1" type="ORF">ECE50_017010</name>
</gene>
<evidence type="ECO:0000313" key="1">
    <source>
        <dbReference type="EMBL" id="NSL88544.1"/>
    </source>
</evidence>
<dbReference type="AlphaFoldDB" id="A0A3S1D0K0"/>
<dbReference type="OrthoDB" id="680170at2"/>
<dbReference type="InterPro" id="IPR046167">
    <property type="entry name" value="DUF6169"/>
</dbReference>
<proteinExistence type="predicted"/>
<reference evidence="1" key="1">
    <citation type="submission" date="2020-05" db="EMBL/GenBank/DDBJ databases">
        <title>Chitinophaga laudate sp. nov., isolated from a tropical peat swamp.</title>
        <authorList>
            <person name="Goh C.B.S."/>
            <person name="Lee M.S."/>
            <person name="Parimannan S."/>
            <person name="Pasbakhsh P."/>
            <person name="Yule C.M."/>
            <person name="Rajandas H."/>
            <person name="Loke S."/>
            <person name="Croft L."/>
            <person name="Tan J.B.L."/>
        </authorList>
    </citation>
    <scope>NUCLEOTIDE SEQUENCE</scope>
    <source>
        <strain evidence="1">Mgbs1</strain>
    </source>
</reference>
<evidence type="ECO:0000313" key="2">
    <source>
        <dbReference type="Proteomes" id="UP000281028"/>
    </source>
</evidence>
<dbReference type="Proteomes" id="UP000281028">
    <property type="component" value="Unassembled WGS sequence"/>
</dbReference>
<organism evidence="1 2">
    <name type="scientific">Chitinophaga solisilvae</name>
    <dbReference type="NCBI Taxonomy" id="1233460"/>
    <lineage>
        <taxon>Bacteria</taxon>
        <taxon>Pseudomonadati</taxon>
        <taxon>Bacteroidota</taxon>
        <taxon>Chitinophagia</taxon>
        <taxon>Chitinophagales</taxon>
        <taxon>Chitinophagaceae</taxon>
        <taxon>Chitinophaga</taxon>
    </lineage>
</organism>
<keyword evidence="2" id="KW-1185">Reference proteome</keyword>